<comment type="caution">
    <text evidence="2">Lacks conserved residue(s) required for the propagation of feature annotation.</text>
</comment>
<dbReference type="Gene3D" id="2.10.25.10">
    <property type="entry name" value="Laminin"/>
    <property type="match status" value="1"/>
</dbReference>
<dbReference type="PANTHER" id="PTHR24042:SF5">
    <property type="entry name" value="EGF-LIKE CALCIUM-BINDING DOMAIN-CONTAINING PROTEIN"/>
    <property type="match status" value="1"/>
</dbReference>
<accession>A0A368FWD4</accession>
<evidence type="ECO:0000313" key="5">
    <source>
        <dbReference type="Proteomes" id="UP000252519"/>
    </source>
</evidence>
<name>A0A368FWD4_ANCCA</name>
<dbReference type="EMBL" id="JOJR01000558">
    <property type="protein sequence ID" value="RCN36422.1"/>
    <property type="molecule type" value="Genomic_DNA"/>
</dbReference>
<evidence type="ECO:0000256" key="2">
    <source>
        <dbReference type="PROSITE-ProRule" id="PRU00076"/>
    </source>
</evidence>
<evidence type="ECO:0000256" key="1">
    <source>
        <dbReference type="ARBA" id="ARBA00023180"/>
    </source>
</evidence>
<protein>
    <recommendedName>
        <fullName evidence="3">EGF-like domain-containing protein</fullName>
    </recommendedName>
</protein>
<sequence>MDFLPEKNLYVPQFLVLPHQDGTPSCRPRRNARFYFLLKCLPITWQKNEDAIIFRGPVTCPVLTCSPQHRVVPPNRCCPVCVGADFCADAHCHHDAECINHPNGAQCKCKEVMRSYRFSPVSDSHPKLLQGFYGDGYACHDIDECSFDSSAREQVSDVPCRLRSVVVLWRHQTLELIAVTSVLCSKLPHQRMLKTNA</sequence>
<dbReference type="InterPro" id="IPR000742">
    <property type="entry name" value="EGF"/>
</dbReference>
<feature type="domain" description="EGF-like" evidence="3">
    <location>
        <begin position="83"/>
        <end position="119"/>
    </location>
</feature>
<comment type="caution">
    <text evidence="4">The sequence shown here is derived from an EMBL/GenBank/DDBJ whole genome shotgun (WGS) entry which is preliminary data.</text>
</comment>
<keyword evidence="1" id="KW-0325">Glycoprotein</keyword>
<dbReference type="AlphaFoldDB" id="A0A368FWD4"/>
<gene>
    <name evidence="4" type="ORF">ANCCAN_17698</name>
</gene>
<organism evidence="4 5">
    <name type="scientific">Ancylostoma caninum</name>
    <name type="common">Dog hookworm</name>
    <dbReference type="NCBI Taxonomy" id="29170"/>
    <lineage>
        <taxon>Eukaryota</taxon>
        <taxon>Metazoa</taxon>
        <taxon>Ecdysozoa</taxon>
        <taxon>Nematoda</taxon>
        <taxon>Chromadorea</taxon>
        <taxon>Rhabditida</taxon>
        <taxon>Rhabditina</taxon>
        <taxon>Rhabditomorpha</taxon>
        <taxon>Strongyloidea</taxon>
        <taxon>Ancylostomatidae</taxon>
        <taxon>Ancylostomatinae</taxon>
        <taxon>Ancylostoma</taxon>
    </lineage>
</organism>
<proteinExistence type="predicted"/>
<dbReference type="GO" id="GO:0008201">
    <property type="term" value="F:heparin binding"/>
    <property type="evidence" value="ECO:0007669"/>
    <property type="project" value="TreeGrafter"/>
</dbReference>
<keyword evidence="2" id="KW-0245">EGF-like domain</keyword>
<evidence type="ECO:0000313" key="4">
    <source>
        <dbReference type="EMBL" id="RCN36422.1"/>
    </source>
</evidence>
<reference evidence="4 5" key="1">
    <citation type="submission" date="2014-10" db="EMBL/GenBank/DDBJ databases">
        <title>Draft genome of the hookworm Ancylostoma caninum.</title>
        <authorList>
            <person name="Mitreva M."/>
        </authorList>
    </citation>
    <scope>NUCLEOTIDE SEQUENCE [LARGE SCALE GENOMIC DNA]</scope>
    <source>
        <strain evidence="4 5">Baltimore</strain>
    </source>
</reference>
<dbReference type="PANTHER" id="PTHR24042">
    <property type="entry name" value="NEL HOMOLOG"/>
    <property type="match status" value="1"/>
</dbReference>
<dbReference type="Proteomes" id="UP000252519">
    <property type="component" value="Unassembled WGS sequence"/>
</dbReference>
<evidence type="ECO:0000259" key="3">
    <source>
        <dbReference type="PROSITE" id="PS50026"/>
    </source>
</evidence>
<dbReference type="GO" id="GO:0005615">
    <property type="term" value="C:extracellular space"/>
    <property type="evidence" value="ECO:0007669"/>
    <property type="project" value="TreeGrafter"/>
</dbReference>
<keyword evidence="5" id="KW-1185">Reference proteome</keyword>
<dbReference type="InterPro" id="IPR051586">
    <property type="entry name" value="PKC-binding_NELL"/>
</dbReference>
<dbReference type="PROSITE" id="PS50026">
    <property type="entry name" value="EGF_3"/>
    <property type="match status" value="1"/>
</dbReference>
<dbReference type="STRING" id="29170.A0A368FWD4"/>